<reference evidence="1 2" key="1">
    <citation type="submission" date="2017-03" db="EMBL/GenBank/DDBJ databases">
        <title>Complete genome sequence of Candidatus 'Thiodictyon syntrophicum' sp. nov. strain Cad16T, a photolithoautotroph purple sulfur bacterium isolated from an alpine meromictic lake.</title>
        <authorList>
            <person name="Luedin S.M."/>
            <person name="Pothier J.F."/>
            <person name="Danza F."/>
            <person name="Storelli N."/>
            <person name="Wittwer M."/>
            <person name="Tonolla M."/>
        </authorList>
    </citation>
    <scope>NUCLEOTIDE SEQUENCE [LARGE SCALE GENOMIC DNA]</scope>
    <source>
        <strain evidence="1 2">Cad16T</strain>
    </source>
</reference>
<evidence type="ECO:0000313" key="1">
    <source>
        <dbReference type="EMBL" id="AUB83503.1"/>
    </source>
</evidence>
<dbReference type="InterPro" id="IPR036388">
    <property type="entry name" value="WH-like_DNA-bd_sf"/>
</dbReference>
<dbReference type="EMBL" id="CP020370">
    <property type="protein sequence ID" value="AUB83503.1"/>
    <property type="molecule type" value="Genomic_DNA"/>
</dbReference>
<accession>A0A2K8UD41</accession>
<keyword evidence="2" id="KW-1185">Reference proteome</keyword>
<dbReference type="InterPro" id="IPR036390">
    <property type="entry name" value="WH_DNA-bd_sf"/>
</dbReference>
<organism evidence="1 2">
    <name type="scientific">Candidatus Thiodictyon syntrophicum</name>
    <dbReference type="NCBI Taxonomy" id="1166950"/>
    <lineage>
        <taxon>Bacteria</taxon>
        <taxon>Pseudomonadati</taxon>
        <taxon>Pseudomonadota</taxon>
        <taxon>Gammaproteobacteria</taxon>
        <taxon>Chromatiales</taxon>
        <taxon>Chromatiaceae</taxon>
        <taxon>Thiodictyon</taxon>
    </lineage>
</organism>
<dbReference type="SUPFAM" id="SSF46785">
    <property type="entry name" value="Winged helix' DNA-binding domain"/>
    <property type="match status" value="1"/>
</dbReference>
<dbReference type="AlphaFoldDB" id="A0A2K8UD41"/>
<dbReference type="Proteomes" id="UP000232638">
    <property type="component" value="Chromosome"/>
</dbReference>
<evidence type="ECO:0000313" key="2">
    <source>
        <dbReference type="Proteomes" id="UP000232638"/>
    </source>
</evidence>
<dbReference type="KEGG" id="tsy:THSYN_22830"/>
<gene>
    <name evidence="1" type="ORF">THSYN_22830</name>
</gene>
<name>A0A2K8UD41_9GAMM</name>
<dbReference type="Gene3D" id="1.10.10.10">
    <property type="entry name" value="Winged helix-like DNA-binding domain superfamily/Winged helix DNA-binding domain"/>
    <property type="match status" value="1"/>
</dbReference>
<sequence>MGTSTFRKLFAITKILTDISDDMDMSIDQFKLYLAVVTAPGSSMKTLQDMTGRGSSSMSRDIATLGATHWQNKKPGYGLIRAEEDRMDRRYKVVNLTAKGKALADRILQTLNGANAGA</sequence>
<protein>
    <recommendedName>
        <fullName evidence="3">HTH marR-type domain-containing protein</fullName>
    </recommendedName>
</protein>
<proteinExistence type="predicted"/>
<evidence type="ECO:0008006" key="3">
    <source>
        <dbReference type="Google" id="ProtNLM"/>
    </source>
</evidence>